<feature type="transmembrane region" description="Helical" evidence="1">
    <location>
        <begin position="16"/>
        <end position="36"/>
    </location>
</feature>
<proteinExistence type="predicted"/>
<accession>A0A1H0N397</accession>
<gene>
    <name evidence="2" type="ORF">SAMN05192558_105176</name>
</gene>
<evidence type="ECO:0000313" key="3">
    <source>
        <dbReference type="Proteomes" id="UP000199651"/>
    </source>
</evidence>
<keyword evidence="1" id="KW-1133">Transmembrane helix</keyword>
<dbReference type="STRING" id="504798.SAMN05421871_102226"/>
<evidence type="ECO:0000256" key="1">
    <source>
        <dbReference type="SAM" id="Phobius"/>
    </source>
</evidence>
<keyword evidence="1" id="KW-0812">Transmembrane</keyword>
<name>A0A1H0N397_9PSEU</name>
<dbReference type="AlphaFoldDB" id="A0A1H0N397"/>
<dbReference type="Proteomes" id="UP000199651">
    <property type="component" value="Unassembled WGS sequence"/>
</dbReference>
<dbReference type="EMBL" id="FNJB01000005">
    <property type="protein sequence ID" value="SDO87204.1"/>
    <property type="molecule type" value="Genomic_DNA"/>
</dbReference>
<protein>
    <recommendedName>
        <fullName evidence="4">PH domain-containing protein</fullName>
    </recommendedName>
</protein>
<evidence type="ECO:0000313" key="2">
    <source>
        <dbReference type="EMBL" id="SDO87204.1"/>
    </source>
</evidence>
<feature type="transmembrane region" description="Helical" evidence="1">
    <location>
        <begin position="42"/>
        <end position="62"/>
    </location>
</feature>
<reference evidence="3" key="1">
    <citation type="submission" date="2016-10" db="EMBL/GenBank/DDBJ databases">
        <authorList>
            <person name="Varghese N."/>
            <person name="Submissions S."/>
        </authorList>
    </citation>
    <scope>NUCLEOTIDE SEQUENCE [LARGE SCALE GENOMIC DNA]</scope>
    <source>
        <strain evidence="3">IBRC-M 10655</strain>
    </source>
</reference>
<organism evidence="2 3">
    <name type="scientific">Actinokineospora alba</name>
    <dbReference type="NCBI Taxonomy" id="504798"/>
    <lineage>
        <taxon>Bacteria</taxon>
        <taxon>Bacillati</taxon>
        <taxon>Actinomycetota</taxon>
        <taxon>Actinomycetes</taxon>
        <taxon>Pseudonocardiales</taxon>
        <taxon>Pseudonocardiaceae</taxon>
        <taxon>Actinokineospora</taxon>
    </lineage>
</organism>
<keyword evidence="3" id="KW-1185">Reference proteome</keyword>
<sequence>MPQWRRVSPRSANDEMAGVFTLLGAGFTGVMIYIAVRDAIKGGSSLLALLGVIAFLASLTTFSYQMFKRGIYVSELGVRSQELTTSQTFPWESIHRFKVHRTDPIHFSEEVLIVLRDGSTVPTPVRYPDDPEITHENVVKHYWAGPTVCRIAVDRLTKELAQARSRADYDT</sequence>
<keyword evidence="1" id="KW-0472">Membrane</keyword>
<evidence type="ECO:0008006" key="4">
    <source>
        <dbReference type="Google" id="ProtNLM"/>
    </source>
</evidence>